<evidence type="ECO:0000256" key="7">
    <source>
        <dbReference type="ARBA" id="ARBA00023291"/>
    </source>
</evidence>
<keyword evidence="2 8" id="KW-0813">Transport</keyword>
<evidence type="ECO:0000256" key="1">
    <source>
        <dbReference type="ARBA" id="ARBA00001927"/>
    </source>
</evidence>
<name>A0A916NWQ2_9MICO</name>
<gene>
    <name evidence="10" type="ORF">LEUCIP111803_02230</name>
</gene>
<dbReference type="GO" id="GO:0009055">
    <property type="term" value="F:electron transfer activity"/>
    <property type="evidence" value="ECO:0007669"/>
    <property type="project" value="UniProtKB-UniRule"/>
</dbReference>
<evidence type="ECO:0000313" key="10">
    <source>
        <dbReference type="EMBL" id="CAG7618748.1"/>
    </source>
</evidence>
<dbReference type="InterPro" id="IPR051269">
    <property type="entry name" value="Fe-S_cluster_ET"/>
</dbReference>
<evidence type="ECO:0000256" key="6">
    <source>
        <dbReference type="ARBA" id="ARBA00023014"/>
    </source>
</evidence>
<dbReference type="GO" id="GO:0005506">
    <property type="term" value="F:iron ion binding"/>
    <property type="evidence" value="ECO:0007669"/>
    <property type="project" value="UniProtKB-UniRule"/>
</dbReference>
<accession>A0A916NWQ2</accession>
<comment type="cofactor">
    <cofactor evidence="1">
        <name>[3Fe-4S] cluster</name>
        <dbReference type="ChEBI" id="CHEBI:21137"/>
    </cofactor>
</comment>
<dbReference type="PROSITE" id="PS51379">
    <property type="entry name" value="4FE4S_FER_2"/>
    <property type="match status" value="1"/>
</dbReference>
<dbReference type="PANTHER" id="PTHR36923">
    <property type="entry name" value="FERREDOXIN"/>
    <property type="match status" value="1"/>
</dbReference>
<dbReference type="InterPro" id="IPR001080">
    <property type="entry name" value="3Fe4S_ferredoxin"/>
</dbReference>
<dbReference type="GO" id="GO:0051538">
    <property type="term" value="F:3 iron, 4 sulfur cluster binding"/>
    <property type="evidence" value="ECO:0007669"/>
    <property type="project" value="UniProtKB-KW"/>
</dbReference>
<evidence type="ECO:0000256" key="5">
    <source>
        <dbReference type="ARBA" id="ARBA00023004"/>
    </source>
</evidence>
<keyword evidence="3 8" id="KW-0479">Metal-binding</keyword>
<dbReference type="EMBL" id="CAJVAP010000031">
    <property type="protein sequence ID" value="CAG7618748.1"/>
    <property type="molecule type" value="Genomic_DNA"/>
</dbReference>
<keyword evidence="4 8" id="KW-0249">Electron transport</keyword>
<reference evidence="10" key="1">
    <citation type="submission" date="2021-06" db="EMBL/GenBank/DDBJ databases">
        <authorList>
            <person name="Criscuolo A."/>
        </authorList>
    </citation>
    <scope>NUCLEOTIDE SEQUENCE</scope>
    <source>
        <strain evidence="10">CIP111803</strain>
    </source>
</reference>
<evidence type="ECO:0000256" key="4">
    <source>
        <dbReference type="ARBA" id="ARBA00022982"/>
    </source>
</evidence>
<evidence type="ECO:0000313" key="11">
    <source>
        <dbReference type="Proteomes" id="UP000693892"/>
    </source>
</evidence>
<dbReference type="AlphaFoldDB" id="A0A916NWQ2"/>
<keyword evidence="6 8" id="KW-0411">Iron-sulfur</keyword>
<dbReference type="Pfam" id="PF13459">
    <property type="entry name" value="Fer4_15"/>
    <property type="match status" value="1"/>
</dbReference>
<proteinExistence type="predicted"/>
<evidence type="ECO:0000259" key="9">
    <source>
        <dbReference type="PROSITE" id="PS51379"/>
    </source>
</evidence>
<evidence type="ECO:0000256" key="8">
    <source>
        <dbReference type="RuleBase" id="RU368020"/>
    </source>
</evidence>
<comment type="caution">
    <text evidence="10">The sequence shown here is derived from an EMBL/GenBank/DDBJ whole genome shotgun (WGS) entry which is preliminary data.</text>
</comment>
<dbReference type="PRINTS" id="PR00352">
    <property type="entry name" value="3FE4SFRDOXIN"/>
</dbReference>
<dbReference type="Proteomes" id="UP000693892">
    <property type="component" value="Unassembled WGS sequence"/>
</dbReference>
<keyword evidence="5 8" id="KW-0408">Iron</keyword>
<keyword evidence="11" id="KW-1185">Reference proteome</keyword>
<dbReference type="RefSeq" id="WP_218116159.1">
    <property type="nucleotide sequence ID" value="NZ_CAJVAP010000031.1"/>
</dbReference>
<evidence type="ECO:0000256" key="2">
    <source>
        <dbReference type="ARBA" id="ARBA00022448"/>
    </source>
</evidence>
<protein>
    <recommendedName>
        <fullName evidence="8">Ferredoxin</fullName>
    </recommendedName>
</protein>
<feature type="domain" description="4Fe-4S ferredoxin-type" evidence="9">
    <location>
        <begin position="1"/>
        <end position="29"/>
    </location>
</feature>
<organism evidence="10 11">
    <name type="scientific">Leucobacter soli</name>
    <dbReference type="NCBI Taxonomy" id="2812850"/>
    <lineage>
        <taxon>Bacteria</taxon>
        <taxon>Bacillati</taxon>
        <taxon>Actinomycetota</taxon>
        <taxon>Actinomycetes</taxon>
        <taxon>Micrococcales</taxon>
        <taxon>Microbacteriaceae</taxon>
        <taxon>Leucobacter</taxon>
    </lineage>
</organism>
<evidence type="ECO:0000256" key="3">
    <source>
        <dbReference type="ARBA" id="ARBA00022723"/>
    </source>
</evidence>
<sequence>MKIQIDRGRCTGIGMCEAISPDYFEVDDDGVLQLIAGEEVPETAVDEVNEAIRACPKAALSWSAS</sequence>
<dbReference type="InterPro" id="IPR017896">
    <property type="entry name" value="4Fe4S_Fe-S-bd"/>
</dbReference>
<keyword evidence="7" id="KW-0003">3Fe-4S</keyword>
<dbReference type="PANTHER" id="PTHR36923:SF3">
    <property type="entry name" value="FERREDOXIN"/>
    <property type="match status" value="1"/>
</dbReference>
<comment type="function">
    <text evidence="8">Ferredoxins are iron-sulfur proteins that transfer electrons in a wide variety of metabolic reactions.</text>
</comment>